<gene>
    <name evidence="6" type="ORF">AWW68_13490</name>
</gene>
<dbReference type="SUPFAM" id="SSF52151">
    <property type="entry name" value="FabD/lysophospholipase-like"/>
    <property type="match status" value="1"/>
</dbReference>
<dbReference type="RefSeq" id="WP_068222374.1">
    <property type="nucleotide sequence ID" value="NZ_LRPC01000028.1"/>
</dbReference>
<dbReference type="OrthoDB" id="9770965at2"/>
<dbReference type="EMBL" id="LRPC01000028">
    <property type="protein sequence ID" value="KYG73695.1"/>
    <property type="molecule type" value="Genomic_DNA"/>
</dbReference>
<keyword evidence="3 4" id="KW-0443">Lipid metabolism</keyword>
<dbReference type="GO" id="GO:0016787">
    <property type="term" value="F:hydrolase activity"/>
    <property type="evidence" value="ECO:0007669"/>
    <property type="project" value="UniProtKB-UniRule"/>
</dbReference>
<dbReference type="CDD" id="cd07205">
    <property type="entry name" value="Pat_PNPLA6_PNPLA7_NTE1_like"/>
    <property type="match status" value="1"/>
</dbReference>
<keyword evidence="7" id="KW-1185">Reference proteome</keyword>
<dbReference type="AlphaFoldDB" id="A0A150X4N3"/>
<dbReference type="InterPro" id="IPR050301">
    <property type="entry name" value="NTE"/>
</dbReference>
<evidence type="ECO:0000256" key="1">
    <source>
        <dbReference type="ARBA" id="ARBA00022801"/>
    </source>
</evidence>
<feature type="short sequence motif" description="GXGXXG" evidence="4">
    <location>
        <begin position="9"/>
        <end position="14"/>
    </location>
</feature>
<dbReference type="GO" id="GO:0016042">
    <property type="term" value="P:lipid catabolic process"/>
    <property type="evidence" value="ECO:0007669"/>
    <property type="project" value="UniProtKB-UniRule"/>
</dbReference>
<reference evidence="6 7" key="1">
    <citation type="submission" date="2016-01" db="EMBL/GenBank/DDBJ databases">
        <title>Genome sequencing of Roseivirga spongicola UST030701-084.</title>
        <authorList>
            <person name="Selvaratnam C."/>
            <person name="Thevarajoo S."/>
            <person name="Goh K.M."/>
            <person name="Ee R."/>
            <person name="Chan K.-G."/>
            <person name="Chong C.S."/>
        </authorList>
    </citation>
    <scope>NUCLEOTIDE SEQUENCE [LARGE SCALE GENOMIC DNA]</scope>
    <source>
        <strain evidence="6 7">UST030701-084</strain>
    </source>
</reference>
<keyword evidence="1 4" id="KW-0378">Hydrolase</keyword>
<evidence type="ECO:0000313" key="7">
    <source>
        <dbReference type="Proteomes" id="UP000075606"/>
    </source>
</evidence>
<sequence>MKVGLALSGGGARGFAHLGVLKALEEANIKVDMLSGASAGSMAAAFYSYGYKPEEILKIFESTSLLKLVWPAFSFTGLLSIQKTESVYKNFLEEDTFEDAKIPLYISTTNLNEGKAEMFSSGSLRQAIMASCCIPFIFDPIKIGTDYYVDGGILNNLPTEVLKEKGCDFIIGVNVAPVIKEPNLSGPKRMIERVSVLALSANVSYSSKFCDMYIKPAELRKFGTFDFKKSRELFEIGYEYTKSMLETPDNKKLELLLNQPKTA</sequence>
<protein>
    <recommendedName>
        <fullName evidence="5">PNPLA domain-containing protein</fullName>
    </recommendedName>
</protein>
<accession>A0A150X4N3</accession>
<feature type="active site" description="Proton acceptor" evidence="4">
    <location>
        <position position="150"/>
    </location>
</feature>
<feature type="short sequence motif" description="GXSXG" evidence="4">
    <location>
        <begin position="36"/>
        <end position="40"/>
    </location>
</feature>
<dbReference type="InterPro" id="IPR002641">
    <property type="entry name" value="PNPLA_dom"/>
</dbReference>
<name>A0A150X4N3_9BACT</name>
<evidence type="ECO:0000256" key="3">
    <source>
        <dbReference type="ARBA" id="ARBA00023098"/>
    </source>
</evidence>
<dbReference type="Gene3D" id="3.40.1090.10">
    <property type="entry name" value="Cytosolic phospholipase A2 catalytic domain"/>
    <property type="match status" value="2"/>
</dbReference>
<feature type="short sequence motif" description="DGA/G" evidence="4">
    <location>
        <begin position="150"/>
        <end position="152"/>
    </location>
</feature>
<organism evidence="6 7">
    <name type="scientific">Roseivirga spongicola</name>
    <dbReference type="NCBI Taxonomy" id="333140"/>
    <lineage>
        <taxon>Bacteria</taxon>
        <taxon>Pseudomonadati</taxon>
        <taxon>Bacteroidota</taxon>
        <taxon>Cytophagia</taxon>
        <taxon>Cytophagales</taxon>
        <taxon>Roseivirgaceae</taxon>
        <taxon>Roseivirga</taxon>
    </lineage>
</organism>
<evidence type="ECO:0000259" key="5">
    <source>
        <dbReference type="PROSITE" id="PS51635"/>
    </source>
</evidence>
<dbReference type="PANTHER" id="PTHR14226">
    <property type="entry name" value="NEUROPATHY TARGET ESTERASE/SWISS CHEESE D.MELANOGASTER"/>
    <property type="match status" value="1"/>
</dbReference>
<comment type="caution">
    <text evidence="6">The sequence shown here is derived from an EMBL/GenBank/DDBJ whole genome shotgun (WGS) entry which is preliminary data.</text>
</comment>
<evidence type="ECO:0000313" key="6">
    <source>
        <dbReference type="EMBL" id="KYG73695.1"/>
    </source>
</evidence>
<evidence type="ECO:0000256" key="2">
    <source>
        <dbReference type="ARBA" id="ARBA00022963"/>
    </source>
</evidence>
<dbReference type="STRING" id="333140.AWW68_13490"/>
<dbReference type="PANTHER" id="PTHR14226:SF29">
    <property type="entry name" value="NEUROPATHY TARGET ESTERASE SWS"/>
    <property type="match status" value="1"/>
</dbReference>
<feature type="active site" description="Nucleophile" evidence="4">
    <location>
        <position position="38"/>
    </location>
</feature>
<dbReference type="Proteomes" id="UP000075606">
    <property type="component" value="Unassembled WGS sequence"/>
</dbReference>
<dbReference type="PROSITE" id="PS51635">
    <property type="entry name" value="PNPLA"/>
    <property type="match status" value="1"/>
</dbReference>
<dbReference type="InterPro" id="IPR016035">
    <property type="entry name" value="Acyl_Trfase/lysoPLipase"/>
</dbReference>
<feature type="domain" description="PNPLA" evidence="5">
    <location>
        <begin position="5"/>
        <end position="163"/>
    </location>
</feature>
<evidence type="ECO:0000256" key="4">
    <source>
        <dbReference type="PROSITE-ProRule" id="PRU01161"/>
    </source>
</evidence>
<dbReference type="Pfam" id="PF01734">
    <property type="entry name" value="Patatin"/>
    <property type="match status" value="1"/>
</dbReference>
<proteinExistence type="predicted"/>
<keyword evidence="2 4" id="KW-0442">Lipid degradation</keyword>